<dbReference type="AlphaFoldDB" id="A0AAE1DZZ2"/>
<evidence type="ECO:0000313" key="2">
    <source>
        <dbReference type="Proteomes" id="UP001283361"/>
    </source>
</evidence>
<protein>
    <submittedName>
        <fullName evidence="1">Uncharacterized protein</fullName>
    </submittedName>
</protein>
<reference evidence="1" key="1">
    <citation type="journal article" date="2023" name="G3 (Bethesda)">
        <title>A reference genome for the long-term kleptoplast-retaining sea slug Elysia crispata morphotype clarki.</title>
        <authorList>
            <person name="Eastman K.E."/>
            <person name="Pendleton A.L."/>
            <person name="Shaikh M.A."/>
            <person name="Suttiyut T."/>
            <person name="Ogas R."/>
            <person name="Tomko P."/>
            <person name="Gavelis G."/>
            <person name="Widhalm J.R."/>
            <person name="Wisecaver J.H."/>
        </authorList>
    </citation>
    <scope>NUCLEOTIDE SEQUENCE</scope>
    <source>
        <strain evidence="1">ECLA1</strain>
    </source>
</reference>
<keyword evidence="2" id="KW-1185">Reference proteome</keyword>
<proteinExistence type="predicted"/>
<sequence length="77" mass="8397">MGSKQCQGKLCGSRKSHCLTHSWAAFITGQTIRIDAGQSLYINSNAILPDSEPTDVYQWQSMYDSGSLSAVEAKSKL</sequence>
<organism evidence="1 2">
    <name type="scientific">Elysia crispata</name>
    <name type="common">lettuce slug</name>
    <dbReference type="NCBI Taxonomy" id="231223"/>
    <lineage>
        <taxon>Eukaryota</taxon>
        <taxon>Metazoa</taxon>
        <taxon>Spiralia</taxon>
        <taxon>Lophotrochozoa</taxon>
        <taxon>Mollusca</taxon>
        <taxon>Gastropoda</taxon>
        <taxon>Heterobranchia</taxon>
        <taxon>Euthyneura</taxon>
        <taxon>Panpulmonata</taxon>
        <taxon>Sacoglossa</taxon>
        <taxon>Placobranchoidea</taxon>
        <taxon>Plakobranchidae</taxon>
        <taxon>Elysia</taxon>
    </lineage>
</organism>
<gene>
    <name evidence="1" type="ORF">RRG08_010205</name>
</gene>
<name>A0AAE1DZZ2_9GAST</name>
<dbReference type="EMBL" id="JAWDGP010001711">
    <property type="protein sequence ID" value="KAK3788957.1"/>
    <property type="molecule type" value="Genomic_DNA"/>
</dbReference>
<evidence type="ECO:0000313" key="1">
    <source>
        <dbReference type="EMBL" id="KAK3788957.1"/>
    </source>
</evidence>
<dbReference type="Proteomes" id="UP001283361">
    <property type="component" value="Unassembled WGS sequence"/>
</dbReference>
<comment type="caution">
    <text evidence="1">The sequence shown here is derived from an EMBL/GenBank/DDBJ whole genome shotgun (WGS) entry which is preliminary data.</text>
</comment>
<accession>A0AAE1DZZ2</accession>